<keyword evidence="5" id="KW-0520">NAD</keyword>
<dbReference type="InterPro" id="IPR011032">
    <property type="entry name" value="GroES-like_sf"/>
</dbReference>
<evidence type="ECO:0000256" key="4">
    <source>
        <dbReference type="ARBA" id="ARBA00023002"/>
    </source>
</evidence>
<dbReference type="GO" id="GO:0008270">
    <property type="term" value="F:zinc ion binding"/>
    <property type="evidence" value="ECO:0007669"/>
    <property type="project" value="InterPro"/>
</dbReference>
<dbReference type="SUPFAM" id="SSF51735">
    <property type="entry name" value="NAD(P)-binding Rossmann-fold domains"/>
    <property type="match status" value="1"/>
</dbReference>
<dbReference type="InterPro" id="IPR036291">
    <property type="entry name" value="NAD(P)-bd_dom_sf"/>
</dbReference>
<dbReference type="SMART" id="SM00829">
    <property type="entry name" value="PKS_ER"/>
    <property type="match status" value="1"/>
</dbReference>
<feature type="domain" description="Enoyl reductase (ER)" evidence="7">
    <location>
        <begin position="8"/>
        <end position="363"/>
    </location>
</feature>
<name>A0A1I6KG49_9SPHN</name>
<organism evidence="8 9">
    <name type="scientific">Sphingomonas jatrophae</name>
    <dbReference type="NCBI Taxonomy" id="1166337"/>
    <lineage>
        <taxon>Bacteria</taxon>
        <taxon>Pseudomonadati</taxon>
        <taxon>Pseudomonadota</taxon>
        <taxon>Alphaproteobacteria</taxon>
        <taxon>Sphingomonadales</taxon>
        <taxon>Sphingomonadaceae</taxon>
        <taxon>Sphingomonas</taxon>
    </lineage>
</organism>
<dbReference type="CDD" id="cd08279">
    <property type="entry name" value="Zn_ADH_class_III"/>
    <property type="match status" value="1"/>
</dbReference>
<evidence type="ECO:0000256" key="3">
    <source>
        <dbReference type="ARBA" id="ARBA00022833"/>
    </source>
</evidence>
<dbReference type="Proteomes" id="UP000198824">
    <property type="component" value="Unassembled WGS sequence"/>
</dbReference>
<gene>
    <name evidence="8" type="ORF">SAMN05192580_1706</name>
</gene>
<dbReference type="Pfam" id="PF08240">
    <property type="entry name" value="ADH_N"/>
    <property type="match status" value="1"/>
</dbReference>
<dbReference type="InterPro" id="IPR013149">
    <property type="entry name" value="ADH-like_C"/>
</dbReference>
<evidence type="ECO:0000256" key="2">
    <source>
        <dbReference type="ARBA" id="ARBA00022723"/>
    </source>
</evidence>
<reference evidence="8 9" key="1">
    <citation type="submission" date="2016-10" db="EMBL/GenBank/DDBJ databases">
        <authorList>
            <person name="de Groot N.N."/>
        </authorList>
    </citation>
    <scope>NUCLEOTIDE SEQUENCE [LARGE SCALE GENOMIC DNA]</scope>
    <source>
        <strain evidence="8 9">S5-249</strain>
    </source>
</reference>
<keyword evidence="9" id="KW-1185">Reference proteome</keyword>
<dbReference type="InterPro" id="IPR002328">
    <property type="entry name" value="ADH_Zn_CS"/>
</dbReference>
<dbReference type="STRING" id="1166337.SAMN05192580_1706"/>
<evidence type="ECO:0000313" key="9">
    <source>
        <dbReference type="Proteomes" id="UP000198824"/>
    </source>
</evidence>
<evidence type="ECO:0000259" key="7">
    <source>
        <dbReference type="SMART" id="SM00829"/>
    </source>
</evidence>
<dbReference type="GO" id="GO:0051903">
    <property type="term" value="F:S-(hydroxymethyl)glutathione dehydrogenase [NAD(P)+] activity"/>
    <property type="evidence" value="ECO:0007669"/>
    <property type="project" value="TreeGrafter"/>
</dbReference>
<keyword evidence="3 6" id="KW-0862">Zinc</keyword>
<evidence type="ECO:0000256" key="5">
    <source>
        <dbReference type="ARBA" id="ARBA00023027"/>
    </source>
</evidence>
<keyword evidence="2 6" id="KW-0479">Metal-binding</keyword>
<dbReference type="PANTHER" id="PTHR43880">
    <property type="entry name" value="ALCOHOL DEHYDROGENASE"/>
    <property type="match status" value="1"/>
</dbReference>
<evidence type="ECO:0000313" key="8">
    <source>
        <dbReference type="EMBL" id="SFR90221.1"/>
    </source>
</evidence>
<proteinExistence type="inferred from homology"/>
<dbReference type="PANTHER" id="PTHR43880:SF12">
    <property type="entry name" value="ALCOHOL DEHYDROGENASE CLASS-3"/>
    <property type="match status" value="1"/>
</dbReference>
<comment type="similarity">
    <text evidence="6">Belongs to the zinc-containing alcohol dehydrogenase family.</text>
</comment>
<comment type="cofactor">
    <cofactor evidence="1 6">
        <name>Zn(2+)</name>
        <dbReference type="ChEBI" id="CHEBI:29105"/>
    </cofactor>
</comment>
<dbReference type="InterPro" id="IPR020843">
    <property type="entry name" value="ER"/>
</dbReference>
<dbReference type="SUPFAM" id="SSF50129">
    <property type="entry name" value="GroES-like"/>
    <property type="match status" value="2"/>
</dbReference>
<sequence length="363" mass="37446">MRGLIYEGPGKMAFTDALSVRDPGPGEVLVRIAASGICHSDLSVVNGTIPWSAPAVLGHEGAGVIEAVGEGVTELAPGDHVALHTLAYCGQCAHCESGRPTHCRKTLGNRTEPFMLDGAPVSNFAATSTFVEKTVVKQQQAVKIDPAIPLDLACLIGCGVLTGVGSVINRADVSAGQTAAVFGIGGIGLNVIQGLKLAGAARIVAVDLLPAREGMAREFGATDFVDASDGDVAAKIKALLPDALNPSAAGVDWAFECSGSVAALGSAMNTLGWGGTCVIVGTPRAGATLEVPIGQLGFVDRAVIGARYGSSRPHRDMPAYLALYKNGALKLDELVTKRYSLDQYEEAFHDLEAGKLARGVFVL</sequence>
<dbReference type="GO" id="GO:0046294">
    <property type="term" value="P:formaldehyde catabolic process"/>
    <property type="evidence" value="ECO:0007669"/>
    <property type="project" value="TreeGrafter"/>
</dbReference>
<evidence type="ECO:0000256" key="6">
    <source>
        <dbReference type="RuleBase" id="RU361277"/>
    </source>
</evidence>
<dbReference type="Pfam" id="PF00107">
    <property type="entry name" value="ADH_zinc_N"/>
    <property type="match status" value="1"/>
</dbReference>
<dbReference type="AlphaFoldDB" id="A0A1I6KG49"/>
<dbReference type="InterPro" id="IPR013154">
    <property type="entry name" value="ADH-like_N"/>
</dbReference>
<dbReference type="Gene3D" id="3.40.50.720">
    <property type="entry name" value="NAD(P)-binding Rossmann-like Domain"/>
    <property type="match status" value="1"/>
</dbReference>
<dbReference type="Gene3D" id="3.90.180.10">
    <property type="entry name" value="Medium-chain alcohol dehydrogenases, catalytic domain"/>
    <property type="match status" value="1"/>
</dbReference>
<keyword evidence="4" id="KW-0560">Oxidoreductase</keyword>
<dbReference type="GO" id="GO:0005829">
    <property type="term" value="C:cytosol"/>
    <property type="evidence" value="ECO:0007669"/>
    <property type="project" value="TreeGrafter"/>
</dbReference>
<dbReference type="PROSITE" id="PS00059">
    <property type="entry name" value="ADH_ZINC"/>
    <property type="match status" value="1"/>
</dbReference>
<dbReference type="OrthoDB" id="9770544at2"/>
<protein>
    <submittedName>
        <fullName evidence="8">S-(Hydroxymethyl)glutathione dehydrogenase / alcohol dehydrogenase</fullName>
    </submittedName>
</protein>
<accession>A0A1I6KG49</accession>
<dbReference type="EMBL" id="FOZG01000001">
    <property type="protein sequence ID" value="SFR90221.1"/>
    <property type="molecule type" value="Genomic_DNA"/>
</dbReference>
<evidence type="ECO:0000256" key="1">
    <source>
        <dbReference type="ARBA" id="ARBA00001947"/>
    </source>
</evidence>
<dbReference type="FunFam" id="3.40.50.720:FF:000003">
    <property type="entry name" value="S-(hydroxymethyl)glutathione dehydrogenase"/>
    <property type="match status" value="1"/>
</dbReference>